<evidence type="ECO:0000256" key="5">
    <source>
        <dbReference type="ARBA" id="ARBA00022989"/>
    </source>
</evidence>
<comment type="similarity">
    <text evidence="1 7">Belongs to the Lgt family.</text>
</comment>
<feature type="transmembrane region" description="Helical" evidence="7">
    <location>
        <begin position="199"/>
        <end position="219"/>
    </location>
</feature>
<organism evidence="8 9">
    <name type="scientific">Anaerovibrio slackiae</name>
    <dbReference type="NCBI Taxonomy" id="2652309"/>
    <lineage>
        <taxon>Bacteria</taxon>
        <taxon>Bacillati</taxon>
        <taxon>Bacillota</taxon>
        <taxon>Negativicutes</taxon>
        <taxon>Selenomonadales</taxon>
        <taxon>Selenomonadaceae</taxon>
        <taxon>Anaerovibrio</taxon>
    </lineage>
</organism>
<comment type="caution">
    <text evidence="8">The sequence shown here is derived from an EMBL/GenBank/DDBJ whole genome shotgun (WGS) entry which is preliminary data.</text>
</comment>
<evidence type="ECO:0000256" key="1">
    <source>
        <dbReference type="ARBA" id="ARBA00007150"/>
    </source>
</evidence>
<feature type="binding site" evidence="7">
    <location>
        <position position="131"/>
    </location>
    <ligand>
        <name>a 1,2-diacyl-sn-glycero-3-phospho-(1'-sn-glycerol)</name>
        <dbReference type="ChEBI" id="CHEBI:64716"/>
    </ligand>
</feature>
<dbReference type="InterPro" id="IPR001640">
    <property type="entry name" value="Lgt"/>
</dbReference>
<keyword evidence="4 7" id="KW-0812">Transmembrane</keyword>
<dbReference type="Pfam" id="PF01790">
    <property type="entry name" value="LGT"/>
    <property type="match status" value="1"/>
</dbReference>
<reference evidence="8 9" key="1">
    <citation type="submission" date="2019-08" db="EMBL/GenBank/DDBJ databases">
        <title>In-depth cultivation of the pig gut microbiome towards novel bacterial diversity and tailored functional studies.</title>
        <authorList>
            <person name="Wylensek D."/>
            <person name="Hitch T.C.A."/>
            <person name="Clavel T."/>
        </authorList>
    </citation>
    <scope>NUCLEOTIDE SEQUENCE [LARGE SCALE GENOMIC DNA]</scope>
    <source>
        <strain evidence="8 9">WCA-693-APC-5D-A</strain>
    </source>
</reference>
<dbReference type="GeneID" id="96778486"/>
<dbReference type="GO" id="GO:0005886">
    <property type="term" value="C:plasma membrane"/>
    <property type="evidence" value="ECO:0007669"/>
    <property type="project" value="UniProtKB-SubCell"/>
</dbReference>
<dbReference type="PANTHER" id="PTHR30589:SF0">
    <property type="entry name" value="PHOSPHATIDYLGLYCEROL--PROLIPOPROTEIN DIACYLGLYCERYL TRANSFERASE"/>
    <property type="match status" value="1"/>
</dbReference>
<feature type="transmembrane region" description="Helical" evidence="7">
    <location>
        <begin position="45"/>
        <end position="63"/>
    </location>
</feature>
<dbReference type="RefSeq" id="WP_154406720.1">
    <property type="nucleotide sequence ID" value="NZ_VUNR01000009.1"/>
</dbReference>
<dbReference type="Proteomes" id="UP000433181">
    <property type="component" value="Unassembled WGS sequence"/>
</dbReference>
<sequence>MHQYLFYIGDFPIRAYGLVLSISIIIATGVAYFLARQDGRYHEHVADIGIYCGLSGLLGARLWDVFFFDWDYYQHHLTEILNVWQGGMAIQGGVILGVITGILYCRQHKIDILAMMDICAPAIIFGQGLGRCANLLNGDAFGAPTGGSFGILYPQTTLAYHTYGAQPLWPAEIWEGQLDFLIFGLLLLYRAFPHAKGQAFALYVMLYSAARFCLEYLRGDYTELVLGIFKSAQMTSVIAFALALAAFIYCAYREKQQGKKTHKTT</sequence>
<keyword evidence="3 7" id="KW-0808">Transferase</keyword>
<keyword evidence="5 7" id="KW-1133">Transmembrane helix</keyword>
<gene>
    <name evidence="7 8" type="primary">lgt</name>
    <name evidence="8" type="ORF">FYJ84_06105</name>
</gene>
<feature type="transmembrane region" description="Helical" evidence="7">
    <location>
        <begin position="231"/>
        <end position="252"/>
    </location>
</feature>
<keyword evidence="8" id="KW-0449">Lipoprotein</keyword>
<dbReference type="GO" id="GO:0042158">
    <property type="term" value="P:lipoprotein biosynthetic process"/>
    <property type="evidence" value="ECO:0007669"/>
    <property type="project" value="UniProtKB-UniRule"/>
</dbReference>
<comment type="catalytic activity">
    <reaction evidence="7">
        <text>L-cysteinyl-[prolipoprotein] + a 1,2-diacyl-sn-glycero-3-phospho-(1'-sn-glycerol) = an S-1,2-diacyl-sn-glyceryl-L-cysteinyl-[prolipoprotein] + sn-glycerol 1-phosphate + H(+)</text>
        <dbReference type="Rhea" id="RHEA:56712"/>
        <dbReference type="Rhea" id="RHEA-COMP:14679"/>
        <dbReference type="Rhea" id="RHEA-COMP:14680"/>
        <dbReference type="ChEBI" id="CHEBI:15378"/>
        <dbReference type="ChEBI" id="CHEBI:29950"/>
        <dbReference type="ChEBI" id="CHEBI:57685"/>
        <dbReference type="ChEBI" id="CHEBI:64716"/>
        <dbReference type="ChEBI" id="CHEBI:140658"/>
        <dbReference type="EC" id="2.5.1.145"/>
    </reaction>
</comment>
<evidence type="ECO:0000256" key="3">
    <source>
        <dbReference type="ARBA" id="ARBA00022679"/>
    </source>
</evidence>
<dbReference type="EC" id="2.5.1.145" evidence="7"/>
<proteinExistence type="inferred from homology"/>
<feature type="transmembrane region" description="Helical" evidence="7">
    <location>
        <begin position="13"/>
        <end position="33"/>
    </location>
</feature>
<dbReference type="AlphaFoldDB" id="A0A6I2UG89"/>
<keyword evidence="6 7" id="KW-0472">Membrane</keyword>
<keyword evidence="9" id="KW-1185">Reference proteome</keyword>
<name>A0A6I2UG89_9FIRM</name>
<accession>A0A6I2UG89</accession>
<comment type="subcellular location">
    <subcellularLocation>
        <location evidence="7">Cell membrane</location>
        <topology evidence="7">Multi-pass membrane protein</topology>
    </subcellularLocation>
</comment>
<evidence type="ECO:0000256" key="7">
    <source>
        <dbReference type="HAMAP-Rule" id="MF_01147"/>
    </source>
</evidence>
<dbReference type="EMBL" id="VUNR01000009">
    <property type="protein sequence ID" value="MSU08554.1"/>
    <property type="molecule type" value="Genomic_DNA"/>
</dbReference>
<dbReference type="HAMAP" id="MF_01147">
    <property type="entry name" value="Lgt"/>
    <property type="match status" value="1"/>
</dbReference>
<evidence type="ECO:0000313" key="8">
    <source>
        <dbReference type="EMBL" id="MSU08554.1"/>
    </source>
</evidence>
<evidence type="ECO:0000256" key="4">
    <source>
        <dbReference type="ARBA" id="ARBA00022692"/>
    </source>
</evidence>
<comment type="function">
    <text evidence="7">Catalyzes the transfer of the diacylglyceryl group from phosphatidylglycerol to the sulfhydryl group of the N-terminal cysteine of a prolipoprotein, the first step in the formation of mature lipoproteins.</text>
</comment>
<protein>
    <recommendedName>
        <fullName evidence="7">Phosphatidylglycerol--prolipoprotein diacylglyceryl transferase</fullName>
        <ecNumber evidence="7">2.5.1.145</ecNumber>
    </recommendedName>
</protein>
<keyword evidence="2 7" id="KW-1003">Cell membrane</keyword>
<comment type="pathway">
    <text evidence="7">Protein modification; lipoprotein biosynthesis (diacylglyceryl transfer).</text>
</comment>
<dbReference type="GO" id="GO:0008961">
    <property type="term" value="F:phosphatidylglycerol-prolipoprotein diacylglyceryl transferase activity"/>
    <property type="evidence" value="ECO:0007669"/>
    <property type="project" value="UniProtKB-UniRule"/>
</dbReference>
<dbReference type="PANTHER" id="PTHR30589">
    <property type="entry name" value="PROLIPOPROTEIN DIACYLGLYCERYL TRANSFERASE"/>
    <property type="match status" value="1"/>
</dbReference>
<evidence type="ECO:0000256" key="2">
    <source>
        <dbReference type="ARBA" id="ARBA00022475"/>
    </source>
</evidence>
<dbReference type="NCBIfam" id="TIGR00544">
    <property type="entry name" value="lgt"/>
    <property type="match status" value="1"/>
</dbReference>
<dbReference type="UniPathway" id="UPA00664"/>
<evidence type="ECO:0000313" key="9">
    <source>
        <dbReference type="Proteomes" id="UP000433181"/>
    </source>
</evidence>
<feature type="transmembrane region" description="Helical" evidence="7">
    <location>
        <begin position="83"/>
        <end position="105"/>
    </location>
</feature>
<evidence type="ECO:0000256" key="6">
    <source>
        <dbReference type="ARBA" id="ARBA00023136"/>
    </source>
</evidence>